<evidence type="ECO:0000313" key="2">
    <source>
        <dbReference type="Proteomes" id="UP000826212"/>
    </source>
</evidence>
<dbReference type="EMBL" id="CP081303">
    <property type="protein sequence ID" value="QZE15352.1"/>
    <property type="molecule type" value="Genomic_DNA"/>
</dbReference>
<sequence>MTQKRILAKTITIKCEDKLFAGVTDVSFDSSVKTETSLVKEDNGHEKKEVVGREESFSISGVLCVNDKGAPTTTDWAPLRKAAREGKRCPFVYGLETGMPQLKGNLQIISWGEKAGVNGYATYSLKAEVIQDETLQDGIAK</sequence>
<dbReference type="Proteomes" id="UP000826212">
    <property type="component" value="Chromosome"/>
</dbReference>
<gene>
    <name evidence="1" type="ORF">K4L44_05835</name>
</gene>
<keyword evidence="2" id="KW-1185">Reference proteome</keyword>
<protein>
    <submittedName>
        <fullName evidence="1">Uncharacterized protein</fullName>
    </submittedName>
</protein>
<accession>A0AC61NI43</accession>
<proteinExistence type="predicted"/>
<organism evidence="1 2">
    <name type="scientific">Halosquirtibacter laminarini</name>
    <dbReference type="NCBI Taxonomy" id="3374600"/>
    <lineage>
        <taxon>Bacteria</taxon>
        <taxon>Pseudomonadati</taxon>
        <taxon>Bacteroidota</taxon>
        <taxon>Bacteroidia</taxon>
        <taxon>Marinilabiliales</taxon>
        <taxon>Prolixibacteraceae</taxon>
        <taxon>Halosquirtibacter</taxon>
    </lineage>
</organism>
<name>A0AC61NI43_9BACT</name>
<evidence type="ECO:0000313" key="1">
    <source>
        <dbReference type="EMBL" id="QZE15352.1"/>
    </source>
</evidence>
<reference evidence="1" key="1">
    <citation type="submission" date="2021-08" db="EMBL/GenBank/DDBJ databases">
        <title>Novel anaerobic bacterium isolated from sea squirt in East Sea, Republic of Korea.</title>
        <authorList>
            <person name="Nguyen T.H."/>
            <person name="Li Z."/>
            <person name="Lee Y.-J."/>
            <person name="Ko J."/>
            <person name="Kim S.-G."/>
        </authorList>
    </citation>
    <scope>NUCLEOTIDE SEQUENCE</scope>
    <source>
        <strain evidence="1">KCTC 25031</strain>
    </source>
</reference>